<evidence type="ECO:0000313" key="2">
    <source>
        <dbReference type="EMBL" id="KAF9505239.1"/>
    </source>
</evidence>
<comment type="caution">
    <text evidence="2">The sequence shown here is derived from an EMBL/GenBank/DDBJ whole genome shotgun (WGS) entry which is preliminary data.</text>
</comment>
<feature type="domain" description="SAP" evidence="1">
    <location>
        <begin position="15"/>
        <end position="49"/>
    </location>
</feature>
<accession>A0A9P6DNF8</accession>
<dbReference type="SUPFAM" id="SSF68906">
    <property type="entry name" value="SAP domain"/>
    <property type="match status" value="1"/>
</dbReference>
<protein>
    <recommendedName>
        <fullName evidence="1">SAP domain-containing protein</fullName>
    </recommendedName>
</protein>
<dbReference type="PROSITE" id="PS50800">
    <property type="entry name" value="SAP"/>
    <property type="match status" value="1"/>
</dbReference>
<dbReference type="Proteomes" id="UP000886523">
    <property type="component" value="Unassembled WGS sequence"/>
</dbReference>
<evidence type="ECO:0000259" key="1">
    <source>
        <dbReference type="PROSITE" id="PS50800"/>
    </source>
</evidence>
<sequence length="62" mass="6962">MPVKSRAMLSTMTHEQILTVAQLKTLLTECNLPMGGNKSALIEHLAKFAENPSEWSMYKTCH</sequence>
<dbReference type="EMBL" id="MU129165">
    <property type="protein sequence ID" value="KAF9505239.1"/>
    <property type="molecule type" value="Genomic_DNA"/>
</dbReference>
<evidence type="ECO:0000313" key="3">
    <source>
        <dbReference type="Proteomes" id="UP000886523"/>
    </source>
</evidence>
<dbReference type="AlphaFoldDB" id="A0A9P6DNF8"/>
<dbReference type="InterPro" id="IPR003034">
    <property type="entry name" value="SAP_dom"/>
</dbReference>
<proteinExistence type="predicted"/>
<reference evidence="2" key="1">
    <citation type="journal article" date="2020" name="Nat. Commun.">
        <title>Large-scale genome sequencing of mycorrhizal fungi provides insights into the early evolution of symbiotic traits.</title>
        <authorList>
            <person name="Miyauchi S."/>
            <person name="Kiss E."/>
            <person name="Kuo A."/>
            <person name="Drula E."/>
            <person name="Kohler A."/>
            <person name="Sanchez-Garcia M."/>
            <person name="Morin E."/>
            <person name="Andreopoulos B."/>
            <person name="Barry K.W."/>
            <person name="Bonito G."/>
            <person name="Buee M."/>
            <person name="Carver A."/>
            <person name="Chen C."/>
            <person name="Cichocki N."/>
            <person name="Clum A."/>
            <person name="Culley D."/>
            <person name="Crous P.W."/>
            <person name="Fauchery L."/>
            <person name="Girlanda M."/>
            <person name="Hayes R.D."/>
            <person name="Keri Z."/>
            <person name="LaButti K."/>
            <person name="Lipzen A."/>
            <person name="Lombard V."/>
            <person name="Magnuson J."/>
            <person name="Maillard F."/>
            <person name="Murat C."/>
            <person name="Nolan M."/>
            <person name="Ohm R.A."/>
            <person name="Pangilinan J."/>
            <person name="Pereira M.F."/>
            <person name="Perotto S."/>
            <person name="Peter M."/>
            <person name="Pfister S."/>
            <person name="Riley R."/>
            <person name="Sitrit Y."/>
            <person name="Stielow J.B."/>
            <person name="Szollosi G."/>
            <person name="Zifcakova L."/>
            <person name="Stursova M."/>
            <person name="Spatafora J.W."/>
            <person name="Tedersoo L."/>
            <person name="Vaario L.M."/>
            <person name="Yamada A."/>
            <person name="Yan M."/>
            <person name="Wang P."/>
            <person name="Xu J."/>
            <person name="Bruns T."/>
            <person name="Baldrian P."/>
            <person name="Vilgalys R."/>
            <person name="Dunand C."/>
            <person name="Henrissat B."/>
            <person name="Grigoriev I.V."/>
            <person name="Hibbett D."/>
            <person name="Nagy L.G."/>
            <person name="Martin F.M."/>
        </authorList>
    </citation>
    <scope>NUCLEOTIDE SEQUENCE</scope>
    <source>
        <strain evidence="2">UP504</strain>
    </source>
</reference>
<organism evidence="2 3">
    <name type="scientific">Hydnum rufescens UP504</name>
    <dbReference type="NCBI Taxonomy" id="1448309"/>
    <lineage>
        <taxon>Eukaryota</taxon>
        <taxon>Fungi</taxon>
        <taxon>Dikarya</taxon>
        <taxon>Basidiomycota</taxon>
        <taxon>Agaricomycotina</taxon>
        <taxon>Agaricomycetes</taxon>
        <taxon>Cantharellales</taxon>
        <taxon>Hydnaceae</taxon>
        <taxon>Hydnum</taxon>
    </lineage>
</organism>
<name>A0A9P6DNF8_9AGAM</name>
<dbReference type="Pfam" id="PF02037">
    <property type="entry name" value="SAP"/>
    <property type="match status" value="1"/>
</dbReference>
<gene>
    <name evidence="2" type="ORF">BS47DRAFT_563581</name>
</gene>
<dbReference type="InterPro" id="IPR036361">
    <property type="entry name" value="SAP_dom_sf"/>
</dbReference>
<keyword evidence="3" id="KW-1185">Reference proteome</keyword>
<dbReference type="Gene3D" id="1.10.720.30">
    <property type="entry name" value="SAP domain"/>
    <property type="match status" value="1"/>
</dbReference>